<evidence type="ECO:0000313" key="3">
    <source>
        <dbReference type="Proteomes" id="UP000820669"/>
    </source>
</evidence>
<gene>
    <name evidence="2" type="ORF">HF526_00175</name>
</gene>
<evidence type="ECO:0000256" key="1">
    <source>
        <dbReference type="SAM" id="MobiDB-lite"/>
    </source>
</evidence>
<comment type="caution">
    <text evidence="2">The sequence shown here is derived from an EMBL/GenBank/DDBJ whole genome shotgun (WGS) entry which is preliminary data.</text>
</comment>
<organism evidence="2 3">
    <name type="scientific">Pseudonocardia acidicola</name>
    <dbReference type="NCBI Taxonomy" id="2724939"/>
    <lineage>
        <taxon>Bacteria</taxon>
        <taxon>Bacillati</taxon>
        <taxon>Actinomycetota</taxon>
        <taxon>Actinomycetes</taxon>
        <taxon>Pseudonocardiales</taxon>
        <taxon>Pseudonocardiaceae</taxon>
        <taxon>Pseudonocardia</taxon>
    </lineage>
</organism>
<keyword evidence="3" id="KW-1185">Reference proteome</keyword>
<feature type="region of interest" description="Disordered" evidence="1">
    <location>
        <begin position="48"/>
        <end position="69"/>
    </location>
</feature>
<accession>A0ABX1S5L5</accession>
<feature type="compositionally biased region" description="Basic and acidic residues" evidence="1">
    <location>
        <begin position="49"/>
        <end position="69"/>
    </location>
</feature>
<reference evidence="2 3" key="1">
    <citation type="submission" date="2020-04" db="EMBL/GenBank/DDBJ databases">
        <authorList>
            <person name="Klaysubun C."/>
            <person name="Duangmal K."/>
            <person name="Lipun K."/>
        </authorList>
    </citation>
    <scope>NUCLEOTIDE SEQUENCE [LARGE SCALE GENOMIC DNA]</scope>
    <source>
        <strain evidence="2 3">K10HN5</strain>
    </source>
</reference>
<dbReference type="Proteomes" id="UP000820669">
    <property type="component" value="Unassembled WGS sequence"/>
</dbReference>
<name>A0ABX1S5L5_9PSEU</name>
<proteinExistence type="predicted"/>
<evidence type="ECO:0000313" key="2">
    <source>
        <dbReference type="EMBL" id="NMH95748.1"/>
    </source>
</evidence>
<sequence length="258" mass="27469">MQFDRGVVGCLVGQLLFHAGPLAGGEPLGGRGSEHLRDDLDVAQARLPGAEHRGGGSELGGERGAVERGARTDLIGGGDAATRLEPFPAEQITEGPGGRRVAALGERPAPLQRRHCLDGDPVQLPADALAERQDRQQLVVRCAGSGGRLQLGDRLREQAVRGAERGGRHVLIVLEHVFEYVLFVAGRWPFGDGGDRSSRHSSTTCCRPSSPSCALIAACRRAIHQVISRVGCDDRERAVDELMRHPIELPPASTTGPT</sequence>
<protein>
    <submittedName>
        <fullName evidence="2">Uncharacterized protein</fullName>
    </submittedName>
</protein>
<dbReference type="EMBL" id="JAAXLA010000001">
    <property type="protein sequence ID" value="NMH95748.1"/>
    <property type="molecule type" value="Genomic_DNA"/>
</dbReference>